<evidence type="ECO:0000313" key="1">
    <source>
        <dbReference type="EMBL" id="GBN88637.1"/>
    </source>
</evidence>
<protein>
    <submittedName>
        <fullName evidence="2">Uncharacterized protein</fullName>
    </submittedName>
</protein>
<dbReference type="AlphaFoldDB" id="A0A4Y2SK26"/>
<proteinExistence type="predicted"/>
<keyword evidence="3" id="KW-1185">Reference proteome</keyword>
<evidence type="ECO:0000313" key="2">
    <source>
        <dbReference type="EMBL" id="GBN88638.1"/>
    </source>
</evidence>
<dbReference type="EMBL" id="BGPR01022387">
    <property type="protein sequence ID" value="GBN88638.1"/>
    <property type="molecule type" value="Genomic_DNA"/>
</dbReference>
<sequence>MSGEAAVFDLAAVYRFCKQKRARTSEGRAIDSSNEAQRAVIQFLYAEGFCGMDIFTDECVCDSVLVNLRFSCFRASEESVERMPVCRRPMRSVQALKNGPHATKDFLQISYS</sequence>
<gene>
    <name evidence="2" type="ORF">AVEN_114138_1</name>
    <name evidence="1" type="ORF">AVEN_195190_1</name>
</gene>
<dbReference type="OrthoDB" id="6472447at2759"/>
<reference evidence="2 3" key="1">
    <citation type="journal article" date="2019" name="Sci. Rep.">
        <title>Orb-weaving spider Araneus ventricosus genome elucidates the spidroin gene catalogue.</title>
        <authorList>
            <person name="Kono N."/>
            <person name="Nakamura H."/>
            <person name="Ohtoshi R."/>
            <person name="Moran D.A.P."/>
            <person name="Shinohara A."/>
            <person name="Yoshida Y."/>
            <person name="Fujiwara M."/>
            <person name="Mori M."/>
            <person name="Tomita M."/>
            <person name="Arakawa K."/>
        </authorList>
    </citation>
    <scope>NUCLEOTIDE SEQUENCE [LARGE SCALE GENOMIC DNA]</scope>
</reference>
<comment type="caution">
    <text evidence="2">The sequence shown here is derived from an EMBL/GenBank/DDBJ whole genome shotgun (WGS) entry which is preliminary data.</text>
</comment>
<name>A0A4Y2SK26_ARAVE</name>
<dbReference type="EMBL" id="BGPR01022386">
    <property type="protein sequence ID" value="GBN88637.1"/>
    <property type="molecule type" value="Genomic_DNA"/>
</dbReference>
<accession>A0A4Y2SK26</accession>
<organism evidence="2 3">
    <name type="scientific">Araneus ventricosus</name>
    <name type="common">Orbweaver spider</name>
    <name type="synonym">Epeira ventricosa</name>
    <dbReference type="NCBI Taxonomy" id="182803"/>
    <lineage>
        <taxon>Eukaryota</taxon>
        <taxon>Metazoa</taxon>
        <taxon>Ecdysozoa</taxon>
        <taxon>Arthropoda</taxon>
        <taxon>Chelicerata</taxon>
        <taxon>Arachnida</taxon>
        <taxon>Araneae</taxon>
        <taxon>Araneomorphae</taxon>
        <taxon>Entelegynae</taxon>
        <taxon>Araneoidea</taxon>
        <taxon>Araneidae</taxon>
        <taxon>Araneus</taxon>
    </lineage>
</organism>
<evidence type="ECO:0000313" key="3">
    <source>
        <dbReference type="Proteomes" id="UP000499080"/>
    </source>
</evidence>
<dbReference type="Proteomes" id="UP000499080">
    <property type="component" value="Unassembled WGS sequence"/>
</dbReference>